<evidence type="ECO:0000259" key="1">
    <source>
        <dbReference type="Pfam" id="PF13175"/>
    </source>
</evidence>
<dbReference type="CDD" id="cd01026">
    <property type="entry name" value="TOPRIM_OLD"/>
    <property type="match status" value="1"/>
</dbReference>
<proteinExistence type="predicted"/>
<reference evidence="3 4" key="1">
    <citation type="submission" date="2017-07" db="EMBL/GenBank/DDBJ databases">
        <title>Leptospira spp. isolated from tropical soils.</title>
        <authorList>
            <person name="Thibeaux R."/>
            <person name="Iraola G."/>
            <person name="Ferres I."/>
            <person name="Bierque E."/>
            <person name="Girault D."/>
            <person name="Soupe-Gilbert M.-E."/>
            <person name="Picardeau M."/>
            <person name="Goarant C."/>
        </authorList>
    </citation>
    <scope>NUCLEOTIDE SEQUENCE [LARGE SCALE GENOMIC DNA]</scope>
    <source>
        <strain evidence="3 4">ES4-C-A1</strain>
    </source>
</reference>
<dbReference type="InterPro" id="IPR034139">
    <property type="entry name" value="TOPRIM_OLD"/>
</dbReference>
<dbReference type="SUPFAM" id="SSF52540">
    <property type="entry name" value="P-loop containing nucleoside triphosphate hydrolases"/>
    <property type="match status" value="1"/>
</dbReference>
<dbReference type="PANTHER" id="PTHR43581:SF4">
    <property type="entry name" value="ATP_GTP PHOSPHATASE"/>
    <property type="match status" value="1"/>
</dbReference>
<dbReference type="Pfam" id="PF13175">
    <property type="entry name" value="AAA_15"/>
    <property type="match status" value="1"/>
</dbReference>
<dbReference type="RefSeq" id="WP_100767989.1">
    <property type="nucleotide sequence ID" value="NZ_NPEA01000004.1"/>
</dbReference>
<name>A0A2M9ZZH2_9LEPT</name>
<feature type="domain" description="Endonuclease GajA/Old nuclease/RecF-like AAA" evidence="1">
    <location>
        <begin position="1"/>
        <end position="409"/>
    </location>
</feature>
<dbReference type="InterPro" id="IPR027417">
    <property type="entry name" value="P-loop_NTPase"/>
</dbReference>
<dbReference type="OrthoDB" id="346204at2"/>
<sequence length="668" mass="77078">MKIKSISVKNFKTFDSNGVYITFQALTGLVGENSSGKSNVLEAIDIFFNFSKGKIKKESFHHEDTTKQIEIEVTLFQLTAIEKDRFKLHLADDNESLTITQKIVNLSESLDGEESDEDEIPSDELNIYESKHGSKWTVPEDYEWLNCIDKPPTKTNLSKWWKMDLHINGNDIKSFFSNKQPSPEEYHNKIKELWNSGSIPKRKITGDDKILGWRGILKGNLPRYFLIPALKNLQDDLKLTKTSPFGSIISFLTNQIGKELKDEIDKQTKEFIDTIIGKIDTSGGASRIDEINRSLNSNLGIDIDCLLNLKFAPPAIEDLILPKLYGDDGFNSELIYKGHGMQRLAIFALLRTYHQFKQAAGASDDIIIGIEEPEIYLHSHVKRSAYNFFRDFSESGTQIIYTTHDSYFVKVENFDEIRLFRKEKYENTKLRTNVYEFSVDSLLNFYKNRYGKEGIDAKSLRHRFYHICDESKNEGFFAKKVIIIEGETEKYSLPIYLKNKGFDLDTNRISIISAGSVDTISYLFILFNEFKIPCYVIFDGDKPDFDLSSIPTNQVEDIKHKSKRNKELFTFIGVPYAESEYFFPETTISQQMAVWEKDFETVFHKASENYKTIKSESTKFYGTPSKPLAGRFFAEKMTKEYPDAINPIIDLLIKNIQLCEWKTFITKK</sequence>
<gene>
    <name evidence="3" type="ORF">CH365_07590</name>
</gene>
<dbReference type="Pfam" id="PF20469">
    <property type="entry name" value="OLD-like_TOPRIM"/>
    <property type="match status" value="1"/>
</dbReference>
<comment type="caution">
    <text evidence="3">The sequence shown here is derived from an EMBL/GenBank/DDBJ whole genome shotgun (WGS) entry which is preliminary data.</text>
</comment>
<dbReference type="Proteomes" id="UP000231843">
    <property type="component" value="Unassembled WGS sequence"/>
</dbReference>
<evidence type="ECO:0000259" key="2">
    <source>
        <dbReference type="Pfam" id="PF20469"/>
    </source>
</evidence>
<feature type="domain" description="OLD protein-like TOPRIM" evidence="2">
    <location>
        <begin position="476"/>
        <end position="541"/>
    </location>
</feature>
<dbReference type="AlphaFoldDB" id="A0A2M9ZZH2"/>
<accession>A0A2M9ZZH2</accession>
<protein>
    <submittedName>
        <fullName evidence="3">Uncharacterized protein</fullName>
    </submittedName>
</protein>
<dbReference type="InterPro" id="IPR051396">
    <property type="entry name" value="Bact_Antivir_Def_Nuclease"/>
</dbReference>
<dbReference type="Gene3D" id="3.40.50.300">
    <property type="entry name" value="P-loop containing nucleotide triphosphate hydrolases"/>
    <property type="match status" value="1"/>
</dbReference>
<evidence type="ECO:0000313" key="3">
    <source>
        <dbReference type="EMBL" id="PJZ77438.1"/>
    </source>
</evidence>
<organism evidence="3 4">
    <name type="scientific">Leptospira neocaledonica</name>
    <dbReference type="NCBI Taxonomy" id="2023192"/>
    <lineage>
        <taxon>Bacteria</taxon>
        <taxon>Pseudomonadati</taxon>
        <taxon>Spirochaetota</taxon>
        <taxon>Spirochaetia</taxon>
        <taxon>Leptospirales</taxon>
        <taxon>Leptospiraceae</taxon>
        <taxon>Leptospira</taxon>
    </lineage>
</organism>
<dbReference type="EMBL" id="NPEA01000004">
    <property type="protein sequence ID" value="PJZ77438.1"/>
    <property type="molecule type" value="Genomic_DNA"/>
</dbReference>
<dbReference type="InterPro" id="IPR041685">
    <property type="entry name" value="AAA_GajA/Old/RecF-like"/>
</dbReference>
<keyword evidence="4" id="KW-1185">Reference proteome</keyword>
<dbReference type="PANTHER" id="PTHR43581">
    <property type="entry name" value="ATP/GTP PHOSPHATASE"/>
    <property type="match status" value="1"/>
</dbReference>
<evidence type="ECO:0000313" key="4">
    <source>
        <dbReference type="Proteomes" id="UP000231843"/>
    </source>
</evidence>